<sequence length="66" mass="7182">MTDAGILLHKAADSKYDDDGAPLIGATGQDHGVRVHWNVPDSRQLRTTAEEAPTGNIEERFPPKTL</sequence>
<organism evidence="2 3">
    <name type="scientific">Zoarces viviparus</name>
    <name type="common">Viviparous eelpout</name>
    <name type="synonym">Blennius viviparus</name>
    <dbReference type="NCBI Taxonomy" id="48416"/>
    <lineage>
        <taxon>Eukaryota</taxon>
        <taxon>Metazoa</taxon>
        <taxon>Chordata</taxon>
        <taxon>Craniata</taxon>
        <taxon>Vertebrata</taxon>
        <taxon>Euteleostomi</taxon>
        <taxon>Actinopterygii</taxon>
        <taxon>Neopterygii</taxon>
        <taxon>Teleostei</taxon>
        <taxon>Neoteleostei</taxon>
        <taxon>Acanthomorphata</taxon>
        <taxon>Eupercaria</taxon>
        <taxon>Perciformes</taxon>
        <taxon>Cottioidei</taxon>
        <taxon>Zoarcales</taxon>
        <taxon>Zoarcidae</taxon>
        <taxon>Zoarcinae</taxon>
        <taxon>Zoarces</taxon>
    </lineage>
</organism>
<dbReference type="EMBL" id="JBCEZU010000434">
    <property type="protein sequence ID" value="KAK9518911.1"/>
    <property type="molecule type" value="Genomic_DNA"/>
</dbReference>
<dbReference type="AlphaFoldDB" id="A0AAW1E8R7"/>
<protein>
    <submittedName>
        <fullName evidence="2">Uncharacterized protein</fullName>
    </submittedName>
</protein>
<evidence type="ECO:0000256" key="1">
    <source>
        <dbReference type="SAM" id="MobiDB-lite"/>
    </source>
</evidence>
<comment type="caution">
    <text evidence="2">The sequence shown here is derived from an EMBL/GenBank/DDBJ whole genome shotgun (WGS) entry which is preliminary data.</text>
</comment>
<name>A0AAW1E8R7_ZOAVI</name>
<evidence type="ECO:0000313" key="3">
    <source>
        <dbReference type="Proteomes" id="UP001488805"/>
    </source>
</evidence>
<dbReference type="Proteomes" id="UP001488805">
    <property type="component" value="Unassembled WGS sequence"/>
</dbReference>
<feature type="compositionally biased region" description="Basic and acidic residues" evidence="1">
    <location>
        <begin position="57"/>
        <end position="66"/>
    </location>
</feature>
<feature type="region of interest" description="Disordered" evidence="1">
    <location>
        <begin position="43"/>
        <end position="66"/>
    </location>
</feature>
<gene>
    <name evidence="2" type="ORF">VZT92_021678</name>
</gene>
<reference evidence="2 3" key="1">
    <citation type="journal article" date="2024" name="Genome Biol. Evol.">
        <title>Chromosome-level genome assembly of the viviparous eelpout Zoarces viviparus.</title>
        <authorList>
            <person name="Fuhrmann N."/>
            <person name="Brasseur M.V."/>
            <person name="Bakowski C.E."/>
            <person name="Podsiadlowski L."/>
            <person name="Prost S."/>
            <person name="Krehenwinkel H."/>
            <person name="Mayer C."/>
        </authorList>
    </citation>
    <scope>NUCLEOTIDE SEQUENCE [LARGE SCALE GENOMIC DNA]</scope>
    <source>
        <strain evidence="2">NO-MEL_2022_Ind0_liver</strain>
    </source>
</reference>
<evidence type="ECO:0000313" key="2">
    <source>
        <dbReference type="EMBL" id="KAK9518911.1"/>
    </source>
</evidence>
<proteinExistence type="predicted"/>
<keyword evidence="3" id="KW-1185">Reference proteome</keyword>
<accession>A0AAW1E8R7</accession>